<name>A0A1F4X5K7_UNCKA</name>
<sequence>MSTFDVDLRTINPQTGDIIVLQLDVDNIPYFDLDDFMEMQDKLKEAFPRNKIILLAKSDNFLVCKNKKEVQEILNELS</sequence>
<dbReference type="EMBL" id="MEWG01000029">
    <property type="protein sequence ID" value="OGC76980.1"/>
    <property type="molecule type" value="Genomic_DNA"/>
</dbReference>
<protein>
    <submittedName>
        <fullName evidence="1">Uncharacterized protein</fullName>
    </submittedName>
</protein>
<reference evidence="1 2" key="1">
    <citation type="journal article" date="2016" name="Nat. Commun.">
        <title>Thousands of microbial genomes shed light on interconnected biogeochemical processes in an aquifer system.</title>
        <authorList>
            <person name="Anantharaman K."/>
            <person name="Brown C.T."/>
            <person name="Hug L.A."/>
            <person name="Sharon I."/>
            <person name="Castelle C.J."/>
            <person name="Probst A.J."/>
            <person name="Thomas B.C."/>
            <person name="Singh A."/>
            <person name="Wilkins M.J."/>
            <person name="Karaoz U."/>
            <person name="Brodie E.L."/>
            <person name="Williams K.H."/>
            <person name="Hubbard S.S."/>
            <person name="Banfield J.F."/>
        </authorList>
    </citation>
    <scope>NUCLEOTIDE SEQUENCE [LARGE SCALE GENOMIC DNA]</scope>
</reference>
<dbReference type="AlphaFoldDB" id="A0A1F4X5K7"/>
<comment type="caution">
    <text evidence="1">The sequence shown here is derived from an EMBL/GenBank/DDBJ whole genome shotgun (WGS) entry which is preliminary data.</text>
</comment>
<proteinExistence type="predicted"/>
<dbReference type="Proteomes" id="UP000176815">
    <property type="component" value="Unassembled WGS sequence"/>
</dbReference>
<evidence type="ECO:0000313" key="2">
    <source>
        <dbReference type="Proteomes" id="UP000176815"/>
    </source>
</evidence>
<organism evidence="1 2">
    <name type="scientific">candidate division WWE3 bacterium RIFOXYD1_FULL_39_9</name>
    <dbReference type="NCBI Taxonomy" id="1802649"/>
    <lineage>
        <taxon>Bacteria</taxon>
        <taxon>Katanobacteria</taxon>
    </lineage>
</organism>
<accession>A0A1F4X5K7</accession>
<gene>
    <name evidence="1" type="ORF">A2619_03460</name>
</gene>
<evidence type="ECO:0000313" key="1">
    <source>
        <dbReference type="EMBL" id="OGC76980.1"/>
    </source>
</evidence>